<dbReference type="InterPro" id="IPR006612">
    <property type="entry name" value="THAP_Znf"/>
</dbReference>
<evidence type="ECO:0000313" key="8">
    <source>
        <dbReference type="Proteomes" id="UP001374579"/>
    </source>
</evidence>
<keyword evidence="1" id="KW-0479">Metal-binding</keyword>
<comment type="caution">
    <text evidence="7">The sequence shown here is derived from an EMBL/GenBank/DDBJ whole genome shotgun (WGS) entry which is preliminary data.</text>
</comment>
<name>A0AAN9AQP2_9CAEN</name>
<reference evidence="7 8" key="1">
    <citation type="submission" date="2024-02" db="EMBL/GenBank/DDBJ databases">
        <title>Chromosome-scale genome assembly of the rough periwinkle Littorina saxatilis.</title>
        <authorList>
            <person name="De Jode A."/>
            <person name="Faria R."/>
            <person name="Formenti G."/>
            <person name="Sims Y."/>
            <person name="Smith T.P."/>
            <person name="Tracey A."/>
            <person name="Wood J.M.D."/>
            <person name="Zagrodzka Z.B."/>
            <person name="Johannesson K."/>
            <person name="Butlin R.K."/>
            <person name="Leder E.H."/>
        </authorList>
    </citation>
    <scope>NUCLEOTIDE SEQUENCE [LARGE SCALE GENOMIC DNA]</scope>
    <source>
        <strain evidence="7">Snail1</strain>
        <tissue evidence="7">Muscle</tissue>
    </source>
</reference>
<dbReference type="Pfam" id="PF05485">
    <property type="entry name" value="THAP"/>
    <property type="match status" value="1"/>
</dbReference>
<accession>A0AAN9AQP2</accession>
<dbReference type="EMBL" id="JBAMIC010000022">
    <property type="protein sequence ID" value="KAK7091357.1"/>
    <property type="molecule type" value="Genomic_DNA"/>
</dbReference>
<dbReference type="PROSITE" id="PS50950">
    <property type="entry name" value="ZF_THAP"/>
    <property type="match status" value="1"/>
</dbReference>
<dbReference type="AlphaFoldDB" id="A0AAN9AQP2"/>
<evidence type="ECO:0000256" key="5">
    <source>
        <dbReference type="PROSITE-ProRule" id="PRU00309"/>
    </source>
</evidence>
<keyword evidence="4 5" id="KW-0238">DNA-binding</keyword>
<evidence type="ECO:0000313" key="7">
    <source>
        <dbReference type="EMBL" id="KAK7091357.1"/>
    </source>
</evidence>
<evidence type="ECO:0000256" key="4">
    <source>
        <dbReference type="ARBA" id="ARBA00023125"/>
    </source>
</evidence>
<evidence type="ECO:0000256" key="3">
    <source>
        <dbReference type="ARBA" id="ARBA00022833"/>
    </source>
</evidence>
<evidence type="ECO:0000256" key="1">
    <source>
        <dbReference type="ARBA" id="ARBA00022723"/>
    </source>
</evidence>
<keyword evidence="3" id="KW-0862">Zinc</keyword>
<sequence length="843" mass="95018">MVNKCGVVNCKGNYNKANKCRLFKLPADSLERQSWIAAIPPREHFVINPETYRICERHWKEGYAAKGIGTKARPVDPPTEFDVLKSCLPTSKPPPRTTNAEDRQLAFWREKDTIKDFSSFRPESELRKKYTNVIINRTNDRLVCVFMNDDFSESEVSIIVENKATLTCVLTLIAFKSGIRVPLGKILHPNNGMNSNSQFLEAVHIAVNFEPHCDSVTRKVVDILRSHSSESDCCRDNKNAQKLSFLTHQLQLLIEKQYSVNDYCFAIESFPHCNYELLREYLVLPSKRKLQSVVSSVDTDSVLKGTFEKVKIDQQKNVFLLVDEVKIRPTVAFAGGVLSGMAKNDENSKATSMLCVMMKALHRGPSVMISVTPVHRLTADYQYGVVMEAAGRVEKAGGHVLGSITDNHKVNQHFCKLFDRQSETTAIAKHPLSEERTWFLLFDTVHLLKCIRNNWITEKTKQITLGDDATASFEDVVQLYKEERDNILKTSPLTHSAVCPSKLQLQNVKHVLRVFNDKVVAALRLRGCSQTASFIETVLNWWKTVNVSGKGQDQRLNDPHRAVQEKASTSLDTFLMIFKQAESGQGASRIKCLTHDTRKALVQTMEGLKAVCHYLLTSAGFDYVVLREIQSDRLEGEFGVYRQTTGANCFMTSRDVFSASQKRLAKHAASFLESIEVESAPKEHTCLGISVDFEDAASMEICTADVTLTASEESSAAYVAGWLESKCEEELGFTDEEPFVTSEAKDFIHQVSRGKLKTPHACTFELVRIGLSFVKKARHRACCRKRLTGILCTLASFNDIDITCDRLFRHLSNVLLHGLQNLERDHEKDAVLLQTSVKRARMI</sequence>
<gene>
    <name evidence="7" type="ORF">V1264_009050</name>
</gene>
<dbReference type="GO" id="GO:0008270">
    <property type="term" value="F:zinc ion binding"/>
    <property type="evidence" value="ECO:0007669"/>
    <property type="project" value="UniProtKB-KW"/>
</dbReference>
<dbReference type="InterPro" id="IPR048365">
    <property type="entry name" value="TNP-like_RNaseH_N"/>
</dbReference>
<dbReference type="GO" id="GO:0003677">
    <property type="term" value="F:DNA binding"/>
    <property type="evidence" value="ECO:0007669"/>
    <property type="project" value="UniProtKB-UniRule"/>
</dbReference>
<organism evidence="7 8">
    <name type="scientific">Littorina saxatilis</name>
    <dbReference type="NCBI Taxonomy" id="31220"/>
    <lineage>
        <taxon>Eukaryota</taxon>
        <taxon>Metazoa</taxon>
        <taxon>Spiralia</taxon>
        <taxon>Lophotrochozoa</taxon>
        <taxon>Mollusca</taxon>
        <taxon>Gastropoda</taxon>
        <taxon>Caenogastropoda</taxon>
        <taxon>Littorinimorpha</taxon>
        <taxon>Littorinoidea</taxon>
        <taxon>Littorinidae</taxon>
        <taxon>Littorina</taxon>
    </lineage>
</organism>
<dbReference type="Proteomes" id="UP001374579">
    <property type="component" value="Unassembled WGS sequence"/>
</dbReference>
<evidence type="ECO:0000256" key="2">
    <source>
        <dbReference type="ARBA" id="ARBA00022771"/>
    </source>
</evidence>
<evidence type="ECO:0000259" key="6">
    <source>
        <dbReference type="PROSITE" id="PS50950"/>
    </source>
</evidence>
<proteinExistence type="predicted"/>
<keyword evidence="8" id="KW-1185">Reference proteome</keyword>
<feature type="domain" description="THAP-type" evidence="6">
    <location>
        <begin position="1"/>
        <end position="81"/>
    </location>
</feature>
<protein>
    <recommendedName>
        <fullName evidence="6">THAP-type domain-containing protein</fullName>
    </recommendedName>
</protein>
<keyword evidence="2 5" id="KW-0863">Zinc-finger</keyword>
<dbReference type="Pfam" id="PF21787">
    <property type="entry name" value="TNP-like_RNaseH_N"/>
    <property type="match status" value="1"/>
</dbReference>
<dbReference type="SUPFAM" id="SSF57716">
    <property type="entry name" value="Glucocorticoid receptor-like (DNA-binding domain)"/>
    <property type="match status" value="1"/>
</dbReference>